<gene>
    <name evidence="7" type="ORF">NQ314_002586</name>
</gene>
<accession>A0AAV8ZQ25</accession>
<sequence length="151" mass="17223">MFLYEGLSNHLLEHQSKFSADTVNIINCFLNHNPKPICFVAHNGDNFDYPILRREIENVESSLLNDIFCIDSLAAFRNLYCEETKSELAYQVNNASSVPVEFTDEFDGLLCDVVEEVENQMSQKLLDVKKLNETTPKKQIIEVSPSTSNPF</sequence>
<comment type="cofactor">
    <cofactor evidence="1">
        <name>Mg(2+)</name>
        <dbReference type="ChEBI" id="CHEBI:18420"/>
    </cofactor>
</comment>
<keyword evidence="4" id="KW-0378">Hydrolase</keyword>
<dbReference type="GO" id="GO:0008296">
    <property type="term" value="F:3'-5'-DNA exonuclease activity"/>
    <property type="evidence" value="ECO:0007669"/>
    <property type="project" value="TreeGrafter"/>
</dbReference>
<dbReference type="InterPro" id="IPR012337">
    <property type="entry name" value="RNaseH-like_sf"/>
</dbReference>
<evidence type="ECO:0000256" key="5">
    <source>
        <dbReference type="ARBA" id="ARBA00022839"/>
    </source>
</evidence>
<evidence type="ECO:0000256" key="2">
    <source>
        <dbReference type="ARBA" id="ARBA00022722"/>
    </source>
</evidence>
<dbReference type="GO" id="GO:0005737">
    <property type="term" value="C:cytoplasm"/>
    <property type="evidence" value="ECO:0007669"/>
    <property type="project" value="TreeGrafter"/>
</dbReference>
<dbReference type="InterPro" id="IPR040393">
    <property type="entry name" value="TREX1/2"/>
</dbReference>
<evidence type="ECO:0000256" key="3">
    <source>
        <dbReference type="ARBA" id="ARBA00022723"/>
    </source>
</evidence>
<dbReference type="PANTHER" id="PTHR13058:SF19">
    <property type="entry name" value="LD40940P"/>
    <property type="match status" value="1"/>
</dbReference>
<dbReference type="Proteomes" id="UP001162156">
    <property type="component" value="Unassembled WGS sequence"/>
</dbReference>
<dbReference type="AlphaFoldDB" id="A0AAV8ZQ25"/>
<dbReference type="EMBL" id="JANEYF010000800">
    <property type="protein sequence ID" value="KAJ8967895.1"/>
    <property type="molecule type" value="Genomic_DNA"/>
</dbReference>
<keyword evidence="6" id="KW-0460">Magnesium</keyword>
<dbReference type="InterPro" id="IPR036397">
    <property type="entry name" value="RNaseH_sf"/>
</dbReference>
<evidence type="ECO:0008006" key="9">
    <source>
        <dbReference type="Google" id="ProtNLM"/>
    </source>
</evidence>
<dbReference type="PANTHER" id="PTHR13058">
    <property type="entry name" value="THREE PRIME REPAIR EXONUCLEASE 1, 2"/>
    <property type="match status" value="1"/>
</dbReference>
<dbReference type="GO" id="GO:0046872">
    <property type="term" value="F:metal ion binding"/>
    <property type="evidence" value="ECO:0007669"/>
    <property type="project" value="UniProtKB-KW"/>
</dbReference>
<keyword evidence="5" id="KW-0269">Exonuclease</keyword>
<protein>
    <recommendedName>
        <fullName evidence="9">Three prime repair exonuclease 2</fullName>
    </recommendedName>
</protein>
<keyword evidence="2" id="KW-0540">Nuclease</keyword>
<dbReference type="GO" id="GO:0006308">
    <property type="term" value="P:DNA catabolic process"/>
    <property type="evidence" value="ECO:0007669"/>
    <property type="project" value="TreeGrafter"/>
</dbReference>
<evidence type="ECO:0000256" key="6">
    <source>
        <dbReference type="ARBA" id="ARBA00022842"/>
    </source>
</evidence>
<evidence type="ECO:0000313" key="7">
    <source>
        <dbReference type="EMBL" id="KAJ8967895.1"/>
    </source>
</evidence>
<reference evidence="7" key="1">
    <citation type="journal article" date="2023" name="Insect Mol. Biol.">
        <title>Genome sequencing provides insights into the evolution of gene families encoding plant cell wall-degrading enzymes in longhorned beetles.</title>
        <authorList>
            <person name="Shin N.R."/>
            <person name="Okamura Y."/>
            <person name="Kirsch R."/>
            <person name="Pauchet Y."/>
        </authorList>
    </citation>
    <scope>NUCLEOTIDE SEQUENCE</scope>
    <source>
        <strain evidence="7">RBIC_L_NR</strain>
    </source>
</reference>
<dbReference type="Gene3D" id="3.30.420.10">
    <property type="entry name" value="Ribonuclease H-like superfamily/Ribonuclease H"/>
    <property type="match status" value="1"/>
</dbReference>
<name>A0AAV8ZQ25_9CUCU</name>
<evidence type="ECO:0000313" key="8">
    <source>
        <dbReference type="Proteomes" id="UP001162156"/>
    </source>
</evidence>
<organism evidence="7 8">
    <name type="scientific">Rhamnusium bicolor</name>
    <dbReference type="NCBI Taxonomy" id="1586634"/>
    <lineage>
        <taxon>Eukaryota</taxon>
        <taxon>Metazoa</taxon>
        <taxon>Ecdysozoa</taxon>
        <taxon>Arthropoda</taxon>
        <taxon>Hexapoda</taxon>
        <taxon>Insecta</taxon>
        <taxon>Pterygota</taxon>
        <taxon>Neoptera</taxon>
        <taxon>Endopterygota</taxon>
        <taxon>Coleoptera</taxon>
        <taxon>Polyphaga</taxon>
        <taxon>Cucujiformia</taxon>
        <taxon>Chrysomeloidea</taxon>
        <taxon>Cerambycidae</taxon>
        <taxon>Lepturinae</taxon>
        <taxon>Rhagiini</taxon>
        <taxon>Rhamnusium</taxon>
    </lineage>
</organism>
<evidence type="ECO:0000256" key="4">
    <source>
        <dbReference type="ARBA" id="ARBA00022801"/>
    </source>
</evidence>
<dbReference type="SUPFAM" id="SSF53098">
    <property type="entry name" value="Ribonuclease H-like"/>
    <property type="match status" value="1"/>
</dbReference>
<evidence type="ECO:0000256" key="1">
    <source>
        <dbReference type="ARBA" id="ARBA00001946"/>
    </source>
</evidence>
<comment type="caution">
    <text evidence="7">The sequence shown here is derived from an EMBL/GenBank/DDBJ whole genome shotgun (WGS) entry which is preliminary data.</text>
</comment>
<dbReference type="GO" id="GO:0003676">
    <property type="term" value="F:nucleic acid binding"/>
    <property type="evidence" value="ECO:0007669"/>
    <property type="project" value="InterPro"/>
</dbReference>
<proteinExistence type="predicted"/>
<keyword evidence="8" id="KW-1185">Reference proteome</keyword>
<keyword evidence="3" id="KW-0479">Metal-binding</keyword>